<dbReference type="InterPro" id="IPR000182">
    <property type="entry name" value="GNAT_dom"/>
</dbReference>
<dbReference type="Gene3D" id="3.40.630.30">
    <property type="match status" value="1"/>
</dbReference>
<dbReference type="PANTHER" id="PTHR43792">
    <property type="entry name" value="GNAT FAMILY, PUTATIVE (AFU_ORTHOLOGUE AFUA_3G00765)-RELATED-RELATED"/>
    <property type="match status" value="1"/>
</dbReference>
<dbReference type="Proteomes" id="UP001597280">
    <property type="component" value="Unassembled WGS sequence"/>
</dbReference>
<name>A0ABW4PZI3_9MICO</name>
<keyword evidence="2" id="KW-0012">Acyltransferase</keyword>
<gene>
    <name evidence="2" type="ORF">ACFSDA_07270</name>
</gene>
<comment type="caution">
    <text evidence="2">The sequence shown here is derived from an EMBL/GenBank/DDBJ whole genome shotgun (WGS) entry which is preliminary data.</text>
</comment>
<dbReference type="InterPro" id="IPR051531">
    <property type="entry name" value="N-acetyltransferase"/>
</dbReference>
<keyword evidence="2" id="KW-0808">Transferase</keyword>
<keyword evidence="3" id="KW-1185">Reference proteome</keyword>
<dbReference type="InterPro" id="IPR016181">
    <property type="entry name" value="Acyl_CoA_acyltransferase"/>
</dbReference>
<dbReference type="PROSITE" id="PS51186">
    <property type="entry name" value="GNAT"/>
    <property type="match status" value="1"/>
</dbReference>
<evidence type="ECO:0000259" key="1">
    <source>
        <dbReference type="PROSITE" id="PS51186"/>
    </source>
</evidence>
<evidence type="ECO:0000313" key="2">
    <source>
        <dbReference type="EMBL" id="MFD1834876.1"/>
    </source>
</evidence>
<dbReference type="Pfam" id="PF13302">
    <property type="entry name" value="Acetyltransf_3"/>
    <property type="match status" value="1"/>
</dbReference>
<dbReference type="GO" id="GO:0016746">
    <property type="term" value="F:acyltransferase activity"/>
    <property type="evidence" value="ECO:0007669"/>
    <property type="project" value="UniProtKB-KW"/>
</dbReference>
<feature type="domain" description="N-acetyltransferase" evidence="1">
    <location>
        <begin position="12"/>
        <end position="167"/>
    </location>
</feature>
<sequence>MSLSFPLRTARLELRPFTVQDVPAAAAVYGDAEVMRHVGEGGAVDADEAAAMVAAYIAHQREHGLGFWAVVDRADGALIGDAGFELTEHGLELGYTLRRDRWGQGLATEAARACLEAARELGHREVVALVDAANPASAHVLQKLGFTEGAADGGGIGTVVSYGRPHGLFRLALR</sequence>
<protein>
    <submittedName>
        <fullName evidence="2">GNAT family N-acetyltransferase</fullName>
        <ecNumber evidence="2">2.3.-.-</ecNumber>
    </submittedName>
</protein>
<accession>A0ABW4PZI3</accession>
<dbReference type="PANTHER" id="PTHR43792:SF1">
    <property type="entry name" value="N-ACETYLTRANSFERASE DOMAIN-CONTAINING PROTEIN"/>
    <property type="match status" value="1"/>
</dbReference>
<dbReference type="EC" id="2.3.-.-" evidence="2"/>
<dbReference type="EMBL" id="JBHUFL010000002">
    <property type="protein sequence ID" value="MFD1834876.1"/>
    <property type="molecule type" value="Genomic_DNA"/>
</dbReference>
<dbReference type="SUPFAM" id="SSF55729">
    <property type="entry name" value="Acyl-CoA N-acyltransferases (Nat)"/>
    <property type="match status" value="1"/>
</dbReference>
<proteinExistence type="predicted"/>
<reference evidence="3" key="1">
    <citation type="journal article" date="2019" name="Int. J. Syst. Evol. Microbiol.">
        <title>The Global Catalogue of Microorganisms (GCM) 10K type strain sequencing project: providing services to taxonomists for standard genome sequencing and annotation.</title>
        <authorList>
            <consortium name="The Broad Institute Genomics Platform"/>
            <consortium name="The Broad Institute Genome Sequencing Center for Infectious Disease"/>
            <person name="Wu L."/>
            <person name="Ma J."/>
        </authorList>
    </citation>
    <scope>NUCLEOTIDE SEQUENCE [LARGE SCALE GENOMIC DNA]</scope>
    <source>
        <strain evidence="3">JCM 11650</strain>
    </source>
</reference>
<organism evidence="2 3">
    <name type="scientific">Brachybacterium rhamnosum</name>
    <dbReference type="NCBI Taxonomy" id="173361"/>
    <lineage>
        <taxon>Bacteria</taxon>
        <taxon>Bacillati</taxon>
        <taxon>Actinomycetota</taxon>
        <taxon>Actinomycetes</taxon>
        <taxon>Micrococcales</taxon>
        <taxon>Dermabacteraceae</taxon>
        <taxon>Brachybacterium</taxon>
    </lineage>
</organism>
<dbReference type="RefSeq" id="WP_343904105.1">
    <property type="nucleotide sequence ID" value="NZ_BAAAIS010000002.1"/>
</dbReference>
<evidence type="ECO:0000313" key="3">
    <source>
        <dbReference type="Proteomes" id="UP001597280"/>
    </source>
</evidence>